<reference evidence="2" key="1">
    <citation type="journal article" date="2021" name="J Fungi (Basel)">
        <title>Virulence traits and population genomics of the black yeast Aureobasidium melanogenum.</title>
        <authorList>
            <person name="Cernosa A."/>
            <person name="Sun X."/>
            <person name="Gostincar C."/>
            <person name="Fang C."/>
            <person name="Gunde-Cimerman N."/>
            <person name="Song Z."/>
        </authorList>
    </citation>
    <scope>NUCLEOTIDE SEQUENCE</scope>
    <source>
        <strain evidence="2">EXF-9911</strain>
    </source>
</reference>
<reference evidence="2" key="2">
    <citation type="submission" date="2021-08" db="EMBL/GenBank/DDBJ databases">
        <authorList>
            <person name="Gostincar C."/>
            <person name="Sun X."/>
            <person name="Song Z."/>
            <person name="Gunde-Cimerman N."/>
        </authorList>
    </citation>
    <scope>NUCLEOTIDE SEQUENCE</scope>
    <source>
        <strain evidence="2">EXF-9911</strain>
    </source>
</reference>
<feature type="non-terminal residue" evidence="2">
    <location>
        <position position="438"/>
    </location>
</feature>
<sequence>MAELSEEPMSDHSDESLGIPYYSDSTSGGTLSLTSITEGSPATLVPRNDDNFERIKEWVAWVDGTGDFPPAADEPKNPVYESFLEHATIEHHEIPARLLEPGSRTNFLPIMPRRLPVEAKQRAFARWLQSRGPWDVLRHQSPPACLEGHVLESTWWENADLYFPLYGTGEVGHSQFLKRALQRSAISPIHKITVIIAVETNINGVGIHEIPLEKLFHLYFDLHCRCDLYQMKVVMKVRAACKNPVDGQRTLCKPAHPRLSEPLLLLLDHVFEDLKNKEFKDVRTIEDTLDFYGLGFQPFWGPPKAERRQDGQKILDAPEDKRQEIAHHVLAKYAAAYVERECLYRKNPAMSHNWIESLFKHSFPGVDIENTHSREKYYGQHEVDMSEWLLMLEGHVHDGPPEEIIQRIDMTFWTREQIDEYERKEALENGWTVEDLAR</sequence>
<accession>A0A9P8IZW7</accession>
<protein>
    <submittedName>
        <fullName evidence="2">Uncharacterized protein</fullName>
    </submittedName>
</protein>
<feature type="region of interest" description="Disordered" evidence="1">
    <location>
        <begin position="1"/>
        <end position="23"/>
    </location>
</feature>
<dbReference type="Proteomes" id="UP000779574">
    <property type="component" value="Unassembled WGS sequence"/>
</dbReference>
<evidence type="ECO:0000313" key="3">
    <source>
        <dbReference type="Proteomes" id="UP000779574"/>
    </source>
</evidence>
<name>A0A9P8IZW7_AURME</name>
<gene>
    <name evidence="2" type="ORF">KCU76_g17290</name>
</gene>
<organism evidence="2 3">
    <name type="scientific">Aureobasidium melanogenum</name>
    <name type="common">Aureobasidium pullulans var. melanogenum</name>
    <dbReference type="NCBI Taxonomy" id="46634"/>
    <lineage>
        <taxon>Eukaryota</taxon>
        <taxon>Fungi</taxon>
        <taxon>Dikarya</taxon>
        <taxon>Ascomycota</taxon>
        <taxon>Pezizomycotina</taxon>
        <taxon>Dothideomycetes</taxon>
        <taxon>Dothideomycetidae</taxon>
        <taxon>Dothideales</taxon>
        <taxon>Saccotheciaceae</taxon>
        <taxon>Aureobasidium</taxon>
    </lineage>
</organism>
<proteinExistence type="predicted"/>
<dbReference type="OrthoDB" id="10318901at2759"/>
<dbReference type="AlphaFoldDB" id="A0A9P8IZW7"/>
<comment type="caution">
    <text evidence="2">The sequence shown here is derived from an EMBL/GenBank/DDBJ whole genome shotgun (WGS) entry which is preliminary data.</text>
</comment>
<evidence type="ECO:0000256" key="1">
    <source>
        <dbReference type="SAM" id="MobiDB-lite"/>
    </source>
</evidence>
<dbReference type="EMBL" id="JAHFXF010001345">
    <property type="protein sequence ID" value="KAG9669475.1"/>
    <property type="molecule type" value="Genomic_DNA"/>
</dbReference>
<evidence type="ECO:0000313" key="2">
    <source>
        <dbReference type="EMBL" id="KAG9669475.1"/>
    </source>
</evidence>